<accession>A0ABN7PCM7</accession>
<evidence type="ECO:0000313" key="1">
    <source>
        <dbReference type="EMBL" id="CAG2063233.1"/>
    </source>
</evidence>
<dbReference type="EMBL" id="CAJPIN010025102">
    <property type="protein sequence ID" value="CAG2063233.1"/>
    <property type="molecule type" value="Genomic_DNA"/>
</dbReference>
<name>A0ABN7PCM7_TIMPD</name>
<dbReference type="Proteomes" id="UP001153148">
    <property type="component" value="Unassembled WGS sequence"/>
</dbReference>
<protein>
    <submittedName>
        <fullName evidence="1">Uncharacterized protein</fullName>
    </submittedName>
</protein>
<comment type="caution">
    <text evidence="1">The sequence shown here is derived from an EMBL/GenBank/DDBJ whole genome shotgun (WGS) entry which is preliminary data.</text>
</comment>
<sequence length="32" mass="3744">MMAFLKSYLILQVMSEVDMHECPKISTACMEY</sequence>
<proteinExistence type="predicted"/>
<organism evidence="1 2">
    <name type="scientific">Timema podura</name>
    <name type="common">Walking stick</name>
    <dbReference type="NCBI Taxonomy" id="61482"/>
    <lineage>
        <taxon>Eukaryota</taxon>
        <taxon>Metazoa</taxon>
        <taxon>Ecdysozoa</taxon>
        <taxon>Arthropoda</taxon>
        <taxon>Hexapoda</taxon>
        <taxon>Insecta</taxon>
        <taxon>Pterygota</taxon>
        <taxon>Neoptera</taxon>
        <taxon>Polyneoptera</taxon>
        <taxon>Phasmatodea</taxon>
        <taxon>Timematodea</taxon>
        <taxon>Timematoidea</taxon>
        <taxon>Timematidae</taxon>
        <taxon>Timema</taxon>
    </lineage>
</organism>
<evidence type="ECO:0000313" key="2">
    <source>
        <dbReference type="Proteomes" id="UP001153148"/>
    </source>
</evidence>
<reference evidence="1" key="1">
    <citation type="submission" date="2021-03" db="EMBL/GenBank/DDBJ databases">
        <authorList>
            <person name="Tran Van P."/>
        </authorList>
    </citation>
    <scope>NUCLEOTIDE SEQUENCE</scope>
</reference>
<keyword evidence="2" id="KW-1185">Reference proteome</keyword>
<gene>
    <name evidence="1" type="ORF">TPAB3V08_LOCUS10180</name>
</gene>